<name>A0A9P6PZ00_9FUNG</name>
<dbReference type="OrthoDB" id="3044029at2759"/>
<organism evidence="2 3">
    <name type="scientific">Actinomortierella ambigua</name>
    <dbReference type="NCBI Taxonomy" id="1343610"/>
    <lineage>
        <taxon>Eukaryota</taxon>
        <taxon>Fungi</taxon>
        <taxon>Fungi incertae sedis</taxon>
        <taxon>Mucoromycota</taxon>
        <taxon>Mortierellomycotina</taxon>
        <taxon>Mortierellomycetes</taxon>
        <taxon>Mortierellales</taxon>
        <taxon>Mortierellaceae</taxon>
        <taxon>Actinomortierella</taxon>
    </lineage>
</organism>
<protein>
    <submittedName>
        <fullName evidence="2">Uncharacterized protein</fullName>
    </submittedName>
</protein>
<evidence type="ECO:0000313" key="3">
    <source>
        <dbReference type="Proteomes" id="UP000807716"/>
    </source>
</evidence>
<proteinExistence type="predicted"/>
<dbReference type="EMBL" id="JAAAJB010000461">
    <property type="protein sequence ID" value="KAG0255415.1"/>
    <property type="molecule type" value="Genomic_DNA"/>
</dbReference>
<dbReference type="Proteomes" id="UP000807716">
    <property type="component" value="Unassembled WGS sequence"/>
</dbReference>
<accession>A0A9P6PZ00</accession>
<gene>
    <name evidence="2" type="ORF">DFQ27_006276</name>
</gene>
<evidence type="ECO:0000256" key="1">
    <source>
        <dbReference type="SAM" id="SignalP"/>
    </source>
</evidence>
<dbReference type="AlphaFoldDB" id="A0A9P6PZ00"/>
<reference evidence="2" key="1">
    <citation type="journal article" date="2020" name="Fungal Divers.">
        <title>Resolving the Mortierellaceae phylogeny through synthesis of multi-gene phylogenetics and phylogenomics.</title>
        <authorList>
            <person name="Vandepol N."/>
            <person name="Liber J."/>
            <person name="Desiro A."/>
            <person name="Na H."/>
            <person name="Kennedy M."/>
            <person name="Barry K."/>
            <person name="Grigoriev I.V."/>
            <person name="Miller A.N."/>
            <person name="O'Donnell K."/>
            <person name="Stajich J.E."/>
            <person name="Bonito G."/>
        </authorList>
    </citation>
    <scope>NUCLEOTIDE SEQUENCE</scope>
    <source>
        <strain evidence="2">BC1065</strain>
    </source>
</reference>
<keyword evidence="3" id="KW-1185">Reference proteome</keyword>
<feature type="signal peptide" evidence="1">
    <location>
        <begin position="1"/>
        <end position="22"/>
    </location>
</feature>
<evidence type="ECO:0000313" key="2">
    <source>
        <dbReference type="EMBL" id="KAG0255415.1"/>
    </source>
</evidence>
<feature type="chain" id="PRO_5040382262" evidence="1">
    <location>
        <begin position="23"/>
        <end position="175"/>
    </location>
</feature>
<keyword evidence="1" id="KW-0732">Signal</keyword>
<sequence>MKTFSTLIIAALALFSSELTDGAPVNKAKSGKTIAIVDTNRFCTLLPPKWGGGISESEDVAVAFCTQNMPLAPNANIFPTGFIVSAHAKTNNDSKWIQITGRIDRSKYGLSASDEGGQNDPKAPTGSKCAGYPYYVGFVEPSDNIYCIRCCQNKSDCPVNKSTYGCKKILPGDYS</sequence>
<comment type="caution">
    <text evidence="2">The sequence shown here is derived from an EMBL/GenBank/DDBJ whole genome shotgun (WGS) entry which is preliminary data.</text>
</comment>